<feature type="binding site" evidence="11">
    <location>
        <position position="118"/>
    </location>
    <ligand>
        <name>ATP</name>
        <dbReference type="ChEBI" id="CHEBI:30616"/>
    </ligand>
</feature>
<comment type="pathway">
    <text evidence="1 11">Metabolic intermediate biosynthesis; chorismate biosynthesis; chorismate from D-erythrose 4-phosphate and phosphoenolpyruvate: step 5/7.</text>
</comment>
<comment type="cofactor">
    <cofactor evidence="11">
        <name>Mg(2+)</name>
        <dbReference type="ChEBI" id="CHEBI:18420"/>
    </cofactor>
    <text evidence="11">Binds 1 Mg(2+) ion per subunit.</text>
</comment>
<keyword evidence="4 11" id="KW-0028">Amino-acid biosynthesis</keyword>
<comment type="subcellular location">
    <subcellularLocation>
        <location evidence="11">Cytoplasm</location>
    </subcellularLocation>
</comment>
<evidence type="ECO:0000256" key="6">
    <source>
        <dbReference type="ARBA" id="ARBA00022741"/>
    </source>
</evidence>
<comment type="subunit">
    <text evidence="11">Monomer.</text>
</comment>
<evidence type="ECO:0000256" key="11">
    <source>
        <dbReference type="HAMAP-Rule" id="MF_00109"/>
    </source>
</evidence>
<dbReference type="GO" id="GO:0008652">
    <property type="term" value="P:amino acid biosynthetic process"/>
    <property type="evidence" value="ECO:0007669"/>
    <property type="project" value="UniProtKB-KW"/>
</dbReference>
<evidence type="ECO:0000256" key="4">
    <source>
        <dbReference type="ARBA" id="ARBA00022605"/>
    </source>
</evidence>
<dbReference type="HAMAP" id="MF_00109">
    <property type="entry name" value="Shikimate_kinase"/>
    <property type="match status" value="1"/>
</dbReference>
<feature type="binding site" evidence="11">
    <location>
        <position position="34"/>
    </location>
    <ligand>
        <name>substrate</name>
    </ligand>
</feature>
<dbReference type="InterPro" id="IPR027417">
    <property type="entry name" value="P-loop_NTPase"/>
</dbReference>
<keyword evidence="6 11" id="KW-0547">Nucleotide-binding</keyword>
<evidence type="ECO:0000256" key="2">
    <source>
        <dbReference type="ARBA" id="ARBA00006997"/>
    </source>
</evidence>
<dbReference type="GO" id="GO:0000287">
    <property type="term" value="F:magnesium ion binding"/>
    <property type="evidence" value="ECO:0007669"/>
    <property type="project" value="UniProtKB-UniRule"/>
</dbReference>
<keyword evidence="11" id="KW-0963">Cytoplasm</keyword>
<feature type="binding site" evidence="11">
    <location>
        <position position="58"/>
    </location>
    <ligand>
        <name>substrate</name>
    </ligand>
</feature>
<dbReference type="STRING" id="92487.SAMN02745130_03578"/>
<dbReference type="PRINTS" id="PR01100">
    <property type="entry name" value="SHIKIMTKNASE"/>
</dbReference>
<name>A0A1T4XXT3_9GAMM</name>
<dbReference type="GO" id="GO:0009423">
    <property type="term" value="P:chorismate biosynthetic process"/>
    <property type="evidence" value="ECO:0007669"/>
    <property type="project" value="UniProtKB-UniRule"/>
</dbReference>
<dbReference type="GO" id="GO:0009073">
    <property type="term" value="P:aromatic amino acid family biosynthetic process"/>
    <property type="evidence" value="ECO:0007669"/>
    <property type="project" value="UniProtKB-KW"/>
</dbReference>
<keyword evidence="9 11" id="KW-0057">Aromatic amino acid biosynthesis</keyword>
<dbReference type="Gene3D" id="3.40.50.300">
    <property type="entry name" value="P-loop containing nucleotide triphosphate hydrolases"/>
    <property type="match status" value="1"/>
</dbReference>
<comment type="similarity">
    <text evidence="2 11">Belongs to the shikimate kinase family.</text>
</comment>
<proteinExistence type="inferred from homology"/>
<evidence type="ECO:0000256" key="8">
    <source>
        <dbReference type="ARBA" id="ARBA00022840"/>
    </source>
</evidence>
<dbReference type="OrthoDB" id="9800332at2"/>
<sequence>MQDNIILVGLMGAGKSTIGRQLARRFNLEFYDSDKTIEARTGVPIPTIFEMEGEQGFRDREEQVIAELSQLRGVVLATGGGSILREANRAALTRSGRVVYLRASAEQLYNRIHHDKNRPLMQTDNPLQTLRSLLQAREAHYLEVADLIVPTGKQKVAHIVNLIAQKLNQLQDLPYANAQS</sequence>
<dbReference type="AlphaFoldDB" id="A0A1T4XXT3"/>
<comment type="catalytic activity">
    <reaction evidence="10 11">
        <text>shikimate + ATP = 3-phosphoshikimate + ADP + H(+)</text>
        <dbReference type="Rhea" id="RHEA:13121"/>
        <dbReference type="ChEBI" id="CHEBI:15378"/>
        <dbReference type="ChEBI" id="CHEBI:30616"/>
        <dbReference type="ChEBI" id="CHEBI:36208"/>
        <dbReference type="ChEBI" id="CHEBI:145989"/>
        <dbReference type="ChEBI" id="CHEBI:456216"/>
        <dbReference type="EC" id="2.7.1.71"/>
    </reaction>
</comment>
<organism evidence="12 13">
    <name type="scientific">Thiothrix eikelboomii</name>
    <dbReference type="NCBI Taxonomy" id="92487"/>
    <lineage>
        <taxon>Bacteria</taxon>
        <taxon>Pseudomonadati</taxon>
        <taxon>Pseudomonadota</taxon>
        <taxon>Gammaproteobacteria</taxon>
        <taxon>Thiotrichales</taxon>
        <taxon>Thiotrichaceae</taxon>
        <taxon>Thiothrix</taxon>
    </lineage>
</organism>
<evidence type="ECO:0000313" key="13">
    <source>
        <dbReference type="Proteomes" id="UP000190460"/>
    </source>
</evidence>
<dbReference type="InterPro" id="IPR023000">
    <property type="entry name" value="Shikimate_kinase_CS"/>
</dbReference>
<reference evidence="12 13" key="1">
    <citation type="submission" date="2017-02" db="EMBL/GenBank/DDBJ databases">
        <authorList>
            <person name="Peterson S.W."/>
        </authorList>
    </citation>
    <scope>NUCLEOTIDE SEQUENCE [LARGE SCALE GENOMIC DNA]</scope>
    <source>
        <strain evidence="12 13">ATCC 49788</strain>
    </source>
</reference>
<keyword evidence="7 11" id="KW-0418">Kinase</keyword>
<dbReference type="CDD" id="cd00464">
    <property type="entry name" value="SK"/>
    <property type="match status" value="1"/>
</dbReference>
<dbReference type="PANTHER" id="PTHR21087">
    <property type="entry name" value="SHIKIMATE KINASE"/>
    <property type="match status" value="1"/>
</dbReference>
<dbReference type="RefSeq" id="WP_078924024.1">
    <property type="nucleotide sequence ID" value="NZ_FUYB01000025.1"/>
</dbReference>
<evidence type="ECO:0000256" key="7">
    <source>
        <dbReference type="ARBA" id="ARBA00022777"/>
    </source>
</evidence>
<protein>
    <recommendedName>
        <fullName evidence="3 11">Shikimate kinase</fullName>
        <shortName evidence="11">SK</shortName>
        <ecNumber evidence="3 11">2.7.1.71</ecNumber>
    </recommendedName>
</protein>
<dbReference type="UniPathway" id="UPA00053">
    <property type="reaction ID" value="UER00088"/>
</dbReference>
<feature type="binding site" evidence="11">
    <location>
        <position position="16"/>
    </location>
    <ligand>
        <name>Mg(2+)</name>
        <dbReference type="ChEBI" id="CHEBI:18420"/>
    </ligand>
</feature>
<feature type="binding site" evidence="11">
    <location>
        <position position="137"/>
    </location>
    <ligand>
        <name>substrate</name>
    </ligand>
</feature>
<comment type="function">
    <text evidence="11">Catalyzes the specific phosphorylation of the 3-hydroxyl group of shikimic acid using ATP as a cosubstrate.</text>
</comment>
<feature type="binding site" evidence="11">
    <location>
        <position position="80"/>
    </location>
    <ligand>
        <name>substrate</name>
    </ligand>
</feature>
<accession>A0A1T4XXT3</accession>
<dbReference type="GO" id="GO:0005829">
    <property type="term" value="C:cytosol"/>
    <property type="evidence" value="ECO:0007669"/>
    <property type="project" value="TreeGrafter"/>
</dbReference>
<dbReference type="GO" id="GO:0005524">
    <property type="term" value="F:ATP binding"/>
    <property type="evidence" value="ECO:0007669"/>
    <property type="project" value="UniProtKB-UniRule"/>
</dbReference>
<feature type="binding site" evidence="11">
    <location>
        <position position="154"/>
    </location>
    <ligand>
        <name>ATP</name>
        <dbReference type="ChEBI" id="CHEBI:30616"/>
    </ligand>
</feature>
<dbReference type="EC" id="2.7.1.71" evidence="3 11"/>
<dbReference type="Pfam" id="PF01202">
    <property type="entry name" value="SKI"/>
    <property type="match status" value="1"/>
</dbReference>
<evidence type="ECO:0000256" key="10">
    <source>
        <dbReference type="ARBA" id="ARBA00048567"/>
    </source>
</evidence>
<dbReference type="GO" id="GO:0004765">
    <property type="term" value="F:shikimate kinase activity"/>
    <property type="evidence" value="ECO:0007669"/>
    <property type="project" value="UniProtKB-UniRule"/>
</dbReference>
<dbReference type="Proteomes" id="UP000190460">
    <property type="component" value="Unassembled WGS sequence"/>
</dbReference>
<keyword evidence="13" id="KW-1185">Reference proteome</keyword>
<dbReference type="PANTHER" id="PTHR21087:SF16">
    <property type="entry name" value="SHIKIMATE KINASE 1, CHLOROPLASTIC"/>
    <property type="match status" value="1"/>
</dbReference>
<evidence type="ECO:0000313" key="12">
    <source>
        <dbReference type="EMBL" id="SKA93821.1"/>
    </source>
</evidence>
<dbReference type="PROSITE" id="PS01128">
    <property type="entry name" value="SHIKIMATE_KINASE"/>
    <property type="match status" value="1"/>
</dbReference>
<dbReference type="InterPro" id="IPR031322">
    <property type="entry name" value="Shikimate/glucono_kinase"/>
</dbReference>
<keyword evidence="8 11" id="KW-0067">ATP-binding</keyword>
<dbReference type="InterPro" id="IPR000623">
    <property type="entry name" value="Shikimate_kinase/TSH1"/>
</dbReference>
<keyword evidence="11" id="KW-0460">Magnesium</keyword>
<evidence type="ECO:0000256" key="3">
    <source>
        <dbReference type="ARBA" id="ARBA00012154"/>
    </source>
</evidence>
<gene>
    <name evidence="11" type="primary">aroK</name>
    <name evidence="12" type="ORF">SAMN02745130_03578</name>
</gene>
<keyword evidence="5 11" id="KW-0808">Transferase</keyword>
<feature type="binding site" evidence="11">
    <location>
        <begin position="12"/>
        <end position="17"/>
    </location>
    <ligand>
        <name>ATP</name>
        <dbReference type="ChEBI" id="CHEBI:30616"/>
    </ligand>
</feature>
<keyword evidence="11" id="KW-0479">Metal-binding</keyword>
<dbReference type="EMBL" id="FUYB01000025">
    <property type="protein sequence ID" value="SKA93821.1"/>
    <property type="molecule type" value="Genomic_DNA"/>
</dbReference>
<dbReference type="SUPFAM" id="SSF52540">
    <property type="entry name" value="P-loop containing nucleoside triphosphate hydrolases"/>
    <property type="match status" value="1"/>
</dbReference>
<evidence type="ECO:0000256" key="5">
    <source>
        <dbReference type="ARBA" id="ARBA00022679"/>
    </source>
</evidence>
<evidence type="ECO:0000256" key="9">
    <source>
        <dbReference type="ARBA" id="ARBA00023141"/>
    </source>
</evidence>
<evidence type="ECO:0000256" key="1">
    <source>
        <dbReference type="ARBA" id="ARBA00004842"/>
    </source>
</evidence>